<dbReference type="AlphaFoldDB" id="A0A182VQU7"/>
<feature type="domain" description="HhH-GPD" evidence="14">
    <location>
        <begin position="215"/>
        <end position="381"/>
    </location>
</feature>
<keyword evidence="6" id="KW-0234">DNA repair</keyword>
<dbReference type="InterPro" id="IPR023170">
    <property type="entry name" value="HhH_base_excis_C"/>
</dbReference>
<dbReference type="EnsemblMetazoa" id="AMIN000429-RA">
    <property type="protein sequence ID" value="AMIN000429-PA"/>
    <property type="gene ID" value="AMIN000429"/>
</dbReference>
<dbReference type="FunFam" id="1.10.340.30:FF:000029">
    <property type="entry name" value="AGAP001854-PA"/>
    <property type="match status" value="1"/>
</dbReference>
<evidence type="ECO:0000259" key="14">
    <source>
        <dbReference type="SMART" id="SM00478"/>
    </source>
</evidence>
<dbReference type="GO" id="GO:0140078">
    <property type="term" value="F:class I DNA-(apurinic or apyrimidinic site) endonuclease activity"/>
    <property type="evidence" value="ECO:0007669"/>
    <property type="project" value="UniProtKB-EC"/>
</dbReference>
<evidence type="ECO:0000256" key="5">
    <source>
        <dbReference type="ARBA" id="ARBA00022801"/>
    </source>
</evidence>
<dbReference type="GO" id="GO:0003684">
    <property type="term" value="F:damaged DNA binding"/>
    <property type="evidence" value="ECO:0007669"/>
    <property type="project" value="InterPro"/>
</dbReference>
<dbReference type="SMART" id="SM00478">
    <property type="entry name" value="ENDO3c"/>
    <property type="match status" value="1"/>
</dbReference>
<dbReference type="Gene3D" id="1.10.1670.10">
    <property type="entry name" value="Helix-hairpin-Helix base-excision DNA repair enzymes (C-terminal)"/>
    <property type="match status" value="1"/>
</dbReference>
<evidence type="ECO:0000256" key="12">
    <source>
        <dbReference type="ARBA" id="ARBA00073127"/>
    </source>
</evidence>
<dbReference type="Proteomes" id="UP000075920">
    <property type="component" value="Unassembled WGS sequence"/>
</dbReference>
<evidence type="ECO:0000256" key="7">
    <source>
        <dbReference type="ARBA" id="ARBA00023239"/>
    </source>
</evidence>
<keyword evidence="7" id="KW-0456">Lyase</keyword>
<dbReference type="SUPFAM" id="SSF48150">
    <property type="entry name" value="DNA-glycosylase"/>
    <property type="match status" value="1"/>
</dbReference>
<evidence type="ECO:0000256" key="1">
    <source>
        <dbReference type="ARBA" id="ARBA00004123"/>
    </source>
</evidence>
<dbReference type="Pfam" id="PF00730">
    <property type="entry name" value="HhH-GPD"/>
    <property type="match status" value="1"/>
</dbReference>
<dbReference type="FunFam" id="1.10.1670.10:FF:000005">
    <property type="entry name" value="N-glycosylase/DNA lyase OGG1"/>
    <property type="match status" value="1"/>
</dbReference>
<comment type="catalytic activity">
    <reaction evidence="11">
        <text>2'-deoxyribonucleotide-(2'-deoxyribose 5'-phosphate)-2'-deoxyribonucleotide-DNA = a 3'-end 2'-deoxyribonucleotide-(2,3-dehydro-2,3-deoxyribose 5'-phosphate)-DNA + a 5'-end 5'-phospho-2'-deoxyribonucleoside-DNA + H(+)</text>
        <dbReference type="Rhea" id="RHEA:66592"/>
        <dbReference type="Rhea" id="RHEA-COMP:13180"/>
        <dbReference type="Rhea" id="RHEA-COMP:16897"/>
        <dbReference type="Rhea" id="RHEA-COMP:17067"/>
        <dbReference type="ChEBI" id="CHEBI:15378"/>
        <dbReference type="ChEBI" id="CHEBI:136412"/>
        <dbReference type="ChEBI" id="CHEBI:157695"/>
        <dbReference type="ChEBI" id="CHEBI:167181"/>
        <dbReference type="EC" id="4.2.99.18"/>
    </reaction>
</comment>
<dbReference type="PANTHER" id="PTHR10242">
    <property type="entry name" value="8-OXOGUANINE DNA GLYCOSYLASE"/>
    <property type="match status" value="1"/>
</dbReference>
<evidence type="ECO:0000256" key="10">
    <source>
        <dbReference type="ARBA" id="ARBA00023295"/>
    </source>
</evidence>
<evidence type="ECO:0000256" key="2">
    <source>
        <dbReference type="ARBA" id="ARBA00010679"/>
    </source>
</evidence>
<sequence>ARASVNVKINETICCGIAINVSTKRCRIEIQNTLAIMSVATKWRSLLCDFNQLQLKATLLGGQSFRWKKHQSCDSEQTENEFIGVFANIVWILRQTERELQYRIVGEQSYPNGTNKDVSKLSTASAQPDSTVHNLAQVRLKVVEPVEYSTGGELLYPVSYYEQLLRIYFRLDVDLEQHYRQWIKCHEHFANSATKFYAVRQLDQDPVENLFCFICSQNNHIARISDMVEKLCRNYGEKICEYEGTCYYSFPTVTALADAAVEEKLRELGFGYRAKYIQRSAEKIVQLGDLQWFRQLSQLDYKAAHKELLSLPGIGPKVADCICLMSLGHLQAIPVDTHVFQLAKHYLPALAKSQNVTDRQYVTVADKFREIYGEYAGWAQTVLFCSDLRQFRQQTDAKMQENSDKPRKKQKKSA</sequence>
<keyword evidence="5" id="KW-0378">Hydrolase</keyword>
<evidence type="ECO:0000256" key="3">
    <source>
        <dbReference type="ARBA" id="ARBA00012720"/>
    </source>
</evidence>
<dbReference type="Gene3D" id="1.10.340.30">
    <property type="entry name" value="Hypothetical protein, domain 2"/>
    <property type="match status" value="1"/>
</dbReference>
<dbReference type="VEuPathDB" id="VectorBase:AMIN000429"/>
<dbReference type="Gene3D" id="3.30.310.40">
    <property type="match status" value="1"/>
</dbReference>
<evidence type="ECO:0000313" key="16">
    <source>
        <dbReference type="Proteomes" id="UP000075920"/>
    </source>
</evidence>
<dbReference type="GO" id="GO:0006285">
    <property type="term" value="P:base-excision repair, AP site formation"/>
    <property type="evidence" value="ECO:0007669"/>
    <property type="project" value="TreeGrafter"/>
</dbReference>
<evidence type="ECO:0000256" key="8">
    <source>
        <dbReference type="ARBA" id="ARBA00023242"/>
    </source>
</evidence>
<dbReference type="PANTHER" id="PTHR10242:SF2">
    <property type="entry name" value="N-GLYCOSYLASE_DNA LYASE"/>
    <property type="match status" value="1"/>
</dbReference>
<dbReference type="SUPFAM" id="SSF55945">
    <property type="entry name" value="TATA-box binding protein-like"/>
    <property type="match status" value="1"/>
</dbReference>
<keyword evidence="4" id="KW-0227">DNA damage</keyword>
<evidence type="ECO:0000256" key="4">
    <source>
        <dbReference type="ARBA" id="ARBA00022763"/>
    </source>
</evidence>
<reference evidence="16" key="1">
    <citation type="submission" date="2013-03" db="EMBL/GenBank/DDBJ databases">
        <title>The Genome Sequence of Anopheles minimus MINIMUS1.</title>
        <authorList>
            <consortium name="The Broad Institute Genomics Platform"/>
            <person name="Neafsey D.E."/>
            <person name="Walton C."/>
            <person name="Walker B."/>
            <person name="Young S.K."/>
            <person name="Zeng Q."/>
            <person name="Gargeya S."/>
            <person name="Fitzgerald M."/>
            <person name="Haas B."/>
            <person name="Abouelleil A."/>
            <person name="Allen A.W."/>
            <person name="Alvarado L."/>
            <person name="Arachchi H.M."/>
            <person name="Berlin A.M."/>
            <person name="Chapman S.B."/>
            <person name="Gainer-Dewar J."/>
            <person name="Goldberg J."/>
            <person name="Griggs A."/>
            <person name="Gujja S."/>
            <person name="Hansen M."/>
            <person name="Howarth C."/>
            <person name="Imamovic A."/>
            <person name="Ireland A."/>
            <person name="Larimer J."/>
            <person name="McCowan C."/>
            <person name="Murphy C."/>
            <person name="Pearson M."/>
            <person name="Poon T.W."/>
            <person name="Priest M."/>
            <person name="Roberts A."/>
            <person name="Saif S."/>
            <person name="Shea T."/>
            <person name="Sisk P."/>
            <person name="Sykes S."/>
            <person name="Wortman J."/>
            <person name="Nusbaum C."/>
            <person name="Birren B."/>
        </authorList>
    </citation>
    <scope>NUCLEOTIDE SEQUENCE [LARGE SCALE GENOMIC DNA]</scope>
    <source>
        <strain evidence="16">MINIMUS1</strain>
    </source>
</reference>
<dbReference type="Pfam" id="PF07934">
    <property type="entry name" value="OGG_N"/>
    <property type="match status" value="1"/>
</dbReference>
<evidence type="ECO:0000256" key="11">
    <source>
        <dbReference type="ARBA" id="ARBA00044632"/>
    </source>
</evidence>
<dbReference type="InterPro" id="IPR003265">
    <property type="entry name" value="HhH-GPD_domain"/>
</dbReference>
<dbReference type="STRING" id="112268.A0A182VQU7"/>
<accession>A0A182VQU7</accession>
<dbReference type="EC" id="4.2.99.18" evidence="3"/>
<name>A0A182VQU7_9DIPT</name>
<dbReference type="InterPro" id="IPR012904">
    <property type="entry name" value="OGG_N"/>
</dbReference>
<evidence type="ECO:0000256" key="13">
    <source>
        <dbReference type="SAM" id="MobiDB-lite"/>
    </source>
</evidence>
<dbReference type="CDD" id="cd00056">
    <property type="entry name" value="ENDO3c"/>
    <property type="match status" value="1"/>
</dbReference>
<protein>
    <recommendedName>
        <fullName evidence="12">N-glycosylase/DNA lyase</fullName>
        <ecNumber evidence="3">4.2.99.18</ecNumber>
    </recommendedName>
</protein>
<keyword evidence="9" id="KW-0511">Multifunctional enzyme</keyword>
<dbReference type="GO" id="GO:0005634">
    <property type="term" value="C:nucleus"/>
    <property type="evidence" value="ECO:0007669"/>
    <property type="project" value="UniProtKB-SubCell"/>
</dbReference>
<evidence type="ECO:0000256" key="9">
    <source>
        <dbReference type="ARBA" id="ARBA00023268"/>
    </source>
</evidence>
<dbReference type="InterPro" id="IPR011257">
    <property type="entry name" value="DNA_glycosylase"/>
</dbReference>
<organism evidence="15 16">
    <name type="scientific">Anopheles minimus</name>
    <dbReference type="NCBI Taxonomy" id="112268"/>
    <lineage>
        <taxon>Eukaryota</taxon>
        <taxon>Metazoa</taxon>
        <taxon>Ecdysozoa</taxon>
        <taxon>Arthropoda</taxon>
        <taxon>Hexapoda</taxon>
        <taxon>Insecta</taxon>
        <taxon>Pterygota</taxon>
        <taxon>Neoptera</taxon>
        <taxon>Endopterygota</taxon>
        <taxon>Diptera</taxon>
        <taxon>Nematocera</taxon>
        <taxon>Culicoidea</taxon>
        <taxon>Culicidae</taxon>
        <taxon>Anophelinae</taxon>
        <taxon>Anopheles</taxon>
    </lineage>
</organism>
<dbReference type="GO" id="GO:0006289">
    <property type="term" value="P:nucleotide-excision repair"/>
    <property type="evidence" value="ECO:0007669"/>
    <property type="project" value="InterPro"/>
</dbReference>
<keyword evidence="16" id="KW-1185">Reference proteome</keyword>
<dbReference type="InterPro" id="IPR052054">
    <property type="entry name" value="Oxidative_DNA_repair_enzyme"/>
</dbReference>
<reference evidence="15" key="2">
    <citation type="submission" date="2020-05" db="UniProtKB">
        <authorList>
            <consortium name="EnsemblMetazoa"/>
        </authorList>
    </citation>
    <scope>IDENTIFICATION</scope>
    <source>
        <strain evidence="15">MINIMUS1</strain>
    </source>
</reference>
<keyword evidence="10" id="KW-0326">Glycosidase</keyword>
<evidence type="ECO:0000256" key="6">
    <source>
        <dbReference type="ARBA" id="ARBA00023204"/>
    </source>
</evidence>
<keyword evidence="8" id="KW-0539">Nucleus</keyword>
<feature type="region of interest" description="Disordered" evidence="13">
    <location>
        <begin position="395"/>
        <end position="414"/>
    </location>
</feature>
<evidence type="ECO:0000313" key="15">
    <source>
        <dbReference type="EnsemblMetazoa" id="AMIN000429-PA"/>
    </source>
</evidence>
<comment type="similarity">
    <text evidence="2">Belongs to the type-1 OGG1 family.</text>
</comment>
<dbReference type="GO" id="GO:0034039">
    <property type="term" value="F:8-oxo-7,8-dihydroguanine DNA N-glycosylase activity"/>
    <property type="evidence" value="ECO:0007669"/>
    <property type="project" value="TreeGrafter"/>
</dbReference>
<proteinExistence type="inferred from homology"/>
<comment type="subcellular location">
    <subcellularLocation>
        <location evidence="1">Nucleus</location>
    </subcellularLocation>
</comment>